<dbReference type="GO" id="GO:0043122">
    <property type="term" value="P:regulation of canonical NF-kappaB signal transduction"/>
    <property type="evidence" value="ECO:0007669"/>
    <property type="project" value="UniProtKB-ARBA"/>
</dbReference>
<keyword evidence="1 2" id="KW-0175">Coiled coil</keyword>
<dbReference type="Gene3D" id="1.20.5.990">
    <property type="entry name" value="Nemo cc2-lz domain - 1d5 darpin complex"/>
    <property type="match status" value="1"/>
</dbReference>
<evidence type="ECO:0000313" key="4">
    <source>
        <dbReference type="EMBL" id="KAG9283532.1"/>
    </source>
</evidence>
<evidence type="ECO:0000256" key="2">
    <source>
        <dbReference type="SAM" id="Coils"/>
    </source>
</evidence>
<accession>A0A8T2MP25</accession>
<gene>
    <name evidence="4" type="ORF">AMEX_G2304</name>
</gene>
<evidence type="ECO:0000313" key="5">
    <source>
        <dbReference type="Proteomes" id="UP000752171"/>
    </source>
</evidence>
<dbReference type="GO" id="GO:0005737">
    <property type="term" value="C:cytoplasm"/>
    <property type="evidence" value="ECO:0007669"/>
    <property type="project" value="UniProtKB-ARBA"/>
</dbReference>
<dbReference type="GO" id="GO:0071222">
    <property type="term" value="P:cellular response to lipopolysaccharide"/>
    <property type="evidence" value="ECO:0007669"/>
    <property type="project" value="TreeGrafter"/>
</dbReference>
<sequence>METYLCWGILGRAWAVETPLLGNMSKPVPPGLYKARLRLIQTTRPRPDLCTSRPQKPQRLLSVELLSQLSGDEQRRAEHHGQASFRQEVKKEVKGKDGKKEMRCDSVELDPNLRFCLSPPGQSPPYTPNLEVLQNLEKKNQELLDINKKWAERYRTLRQHVKSYELRKEEKEKDTKQTGQEAELRARLQDADREIAWLRMHCDTLTRGGQQLNEEIMRLNTVLQKSLAVQHKRNQREENVWKHQAQVYKEDFFKERKDREMLMAKYTDLEEKFKKVHDELHAYKLQARWAQLGPSTSPPAHT</sequence>
<feature type="coiled-coil region" evidence="2">
    <location>
        <begin position="133"/>
        <end position="174"/>
    </location>
</feature>
<dbReference type="Proteomes" id="UP000752171">
    <property type="component" value="Unassembled WGS sequence"/>
</dbReference>
<feature type="coiled-coil region" evidence="2">
    <location>
        <begin position="259"/>
        <end position="286"/>
    </location>
</feature>
<evidence type="ECO:0000256" key="3">
    <source>
        <dbReference type="SAM" id="MobiDB-lite"/>
    </source>
</evidence>
<reference evidence="4 5" key="1">
    <citation type="submission" date="2021-07" db="EMBL/GenBank/DDBJ databases">
        <authorList>
            <person name="Imarazene B."/>
            <person name="Zahm M."/>
            <person name="Klopp C."/>
            <person name="Cabau C."/>
            <person name="Beille S."/>
            <person name="Jouanno E."/>
            <person name="Castinel A."/>
            <person name="Lluch J."/>
            <person name="Gil L."/>
            <person name="Kuchtly C."/>
            <person name="Lopez Roques C."/>
            <person name="Donnadieu C."/>
            <person name="Parrinello H."/>
            <person name="Journot L."/>
            <person name="Du K."/>
            <person name="Schartl M."/>
            <person name="Retaux S."/>
            <person name="Guiguen Y."/>
        </authorList>
    </citation>
    <scope>NUCLEOTIDE SEQUENCE [LARGE SCALE GENOMIC DNA]</scope>
    <source>
        <strain evidence="4">Pach_M1</strain>
        <tissue evidence="4">Testis</tissue>
    </source>
</reference>
<organism evidence="4 5">
    <name type="scientific">Astyanax mexicanus</name>
    <name type="common">Blind cave fish</name>
    <name type="synonym">Astyanax fasciatus mexicanus</name>
    <dbReference type="NCBI Taxonomy" id="7994"/>
    <lineage>
        <taxon>Eukaryota</taxon>
        <taxon>Metazoa</taxon>
        <taxon>Chordata</taxon>
        <taxon>Craniata</taxon>
        <taxon>Vertebrata</taxon>
        <taxon>Euteleostomi</taxon>
        <taxon>Actinopterygii</taxon>
        <taxon>Neopterygii</taxon>
        <taxon>Teleostei</taxon>
        <taxon>Ostariophysi</taxon>
        <taxon>Characiformes</taxon>
        <taxon>Characoidei</taxon>
        <taxon>Acestrorhamphidae</taxon>
        <taxon>Acestrorhamphinae</taxon>
        <taxon>Astyanax</taxon>
    </lineage>
</organism>
<dbReference type="AlphaFoldDB" id="A0A8T2MP25"/>
<dbReference type="PANTHER" id="PTHR31882:SF2">
    <property type="entry name" value="TNFAIP3-INTERACTING PROTEIN 3"/>
    <property type="match status" value="1"/>
</dbReference>
<name>A0A8T2MP25_ASTMX</name>
<protein>
    <submittedName>
        <fullName evidence="4">TNFAIP3-interacting protein 1</fullName>
    </submittedName>
</protein>
<dbReference type="PANTHER" id="PTHR31882">
    <property type="entry name" value="TNFAIP3-INTERACTING PROTEIN COILED COIL FAMILY MEMBER"/>
    <property type="match status" value="1"/>
</dbReference>
<evidence type="ECO:0000256" key="1">
    <source>
        <dbReference type="ARBA" id="ARBA00023054"/>
    </source>
</evidence>
<dbReference type="GO" id="GO:0006357">
    <property type="term" value="P:regulation of transcription by RNA polymerase II"/>
    <property type="evidence" value="ECO:0007669"/>
    <property type="project" value="TreeGrafter"/>
</dbReference>
<feature type="region of interest" description="Disordered" evidence="3">
    <location>
        <begin position="71"/>
        <end position="99"/>
    </location>
</feature>
<dbReference type="EMBL" id="JAICCE010000001">
    <property type="protein sequence ID" value="KAG9283532.1"/>
    <property type="molecule type" value="Genomic_DNA"/>
</dbReference>
<proteinExistence type="predicted"/>
<comment type="caution">
    <text evidence="4">The sequence shown here is derived from an EMBL/GenBank/DDBJ whole genome shotgun (WGS) entry which is preliminary data.</text>
</comment>
<feature type="compositionally biased region" description="Basic and acidic residues" evidence="3">
    <location>
        <begin position="72"/>
        <end position="99"/>
    </location>
</feature>